<organism evidence="2">
    <name type="scientific">marine metagenome</name>
    <dbReference type="NCBI Taxonomy" id="408172"/>
    <lineage>
        <taxon>unclassified sequences</taxon>
        <taxon>metagenomes</taxon>
        <taxon>ecological metagenomes</taxon>
    </lineage>
</organism>
<dbReference type="InterPro" id="IPR050483">
    <property type="entry name" value="CoA-transferase_III_domain"/>
</dbReference>
<dbReference type="GO" id="GO:0008410">
    <property type="term" value="F:CoA-transferase activity"/>
    <property type="evidence" value="ECO:0007669"/>
    <property type="project" value="TreeGrafter"/>
</dbReference>
<dbReference type="InterPro" id="IPR003673">
    <property type="entry name" value="CoA-Trfase_fam_III"/>
</dbReference>
<dbReference type="AlphaFoldDB" id="A0A382HZK3"/>
<evidence type="ECO:0008006" key="3">
    <source>
        <dbReference type="Google" id="ProtNLM"/>
    </source>
</evidence>
<evidence type="ECO:0000256" key="1">
    <source>
        <dbReference type="ARBA" id="ARBA00022679"/>
    </source>
</evidence>
<reference evidence="2" key="1">
    <citation type="submission" date="2018-05" db="EMBL/GenBank/DDBJ databases">
        <authorList>
            <person name="Lanie J.A."/>
            <person name="Ng W.-L."/>
            <person name="Kazmierczak K.M."/>
            <person name="Andrzejewski T.M."/>
            <person name="Davidsen T.M."/>
            <person name="Wayne K.J."/>
            <person name="Tettelin H."/>
            <person name="Glass J.I."/>
            <person name="Rusch D."/>
            <person name="Podicherti R."/>
            <person name="Tsui H.-C.T."/>
            <person name="Winkler M.E."/>
        </authorList>
    </citation>
    <scope>NUCLEOTIDE SEQUENCE</scope>
</reference>
<dbReference type="InterPro" id="IPR023606">
    <property type="entry name" value="CoA-Trfase_III_dom_1_sf"/>
</dbReference>
<evidence type="ECO:0000313" key="2">
    <source>
        <dbReference type="EMBL" id="SVB92810.1"/>
    </source>
</evidence>
<sequence>MTENNGPLSGITVIDLTRILAGPFCTQLLGDLGANVIKIERPGSGDDTRRFGPPYLHDEAGANTGESAYFMSCNRNKRSVAIDISSSEGQVLLRRLIEKADVLVENFKVGNLARYGLGYDDLKKDCPGLVYCSVTGFGQTGPYAERPGYDPLIQAMGGVMSVTGDPDGEPQKVGVPIADLMTGMYASVAITSALRSRELTKKGQYIDVSMLDTHVAWLSNQAMNYLVSGKNPERLGSGHPNIVPYQTFETADGHVILTVGNDQQFQRFCEFANAPDLSQDIRFATNADRVVNRDALIEIMVPLLAAKPSDHWLEGMEKLKIGCGPINNIDAVFSDPQVNDRDMVIKMPHTALNGASVALVANPLRLSATAVSYRHPPPLLGEHTDEVLSEILGADEAEQKSLREAGVI</sequence>
<dbReference type="Gene3D" id="3.40.50.10540">
    <property type="entry name" value="Crotonobetainyl-coa:carnitine coa-transferase, domain 1"/>
    <property type="match status" value="1"/>
</dbReference>
<dbReference type="SUPFAM" id="SSF89796">
    <property type="entry name" value="CoA-transferase family III (CaiB/BaiF)"/>
    <property type="match status" value="1"/>
</dbReference>
<accession>A0A382HZK3</accession>
<gene>
    <name evidence="2" type="ORF">METZ01_LOCUS245664</name>
</gene>
<proteinExistence type="predicted"/>
<dbReference type="Pfam" id="PF02515">
    <property type="entry name" value="CoA_transf_3"/>
    <property type="match status" value="1"/>
</dbReference>
<keyword evidence="1" id="KW-0808">Transferase</keyword>
<dbReference type="EMBL" id="UINC01064291">
    <property type="protein sequence ID" value="SVB92810.1"/>
    <property type="molecule type" value="Genomic_DNA"/>
</dbReference>
<dbReference type="InterPro" id="IPR044855">
    <property type="entry name" value="CoA-Trfase_III_dom3_sf"/>
</dbReference>
<dbReference type="PANTHER" id="PTHR48207:SF3">
    <property type="entry name" value="SUCCINATE--HYDROXYMETHYLGLUTARATE COA-TRANSFERASE"/>
    <property type="match status" value="1"/>
</dbReference>
<dbReference type="PANTHER" id="PTHR48207">
    <property type="entry name" value="SUCCINATE--HYDROXYMETHYLGLUTARATE COA-TRANSFERASE"/>
    <property type="match status" value="1"/>
</dbReference>
<protein>
    <recommendedName>
        <fullName evidence="3">CoA transferase</fullName>
    </recommendedName>
</protein>
<dbReference type="Gene3D" id="3.30.1540.10">
    <property type="entry name" value="formyl-coa transferase, domain 3"/>
    <property type="match status" value="1"/>
</dbReference>
<name>A0A382HZK3_9ZZZZ</name>